<accession>A0A217EVY7</accession>
<dbReference type="EMBL" id="KY126370">
    <property type="protein sequence ID" value="ARB02506.1"/>
    <property type="molecule type" value="Genomic_DNA"/>
</dbReference>
<evidence type="ECO:0000313" key="1">
    <source>
        <dbReference type="EMBL" id="ARB02506.1"/>
    </source>
</evidence>
<name>A0A217EVY7_ENTCL</name>
<geneLocation type="plasmid" evidence="1">
    <name>pOP-I</name>
</geneLocation>
<keyword evidence="1" id="KW-0614">Plasmid</keyword>
<dbReference type="AlphaFoldDB" id="A0A217EVY7"/>
<reference evidence="1" key="1">
    <citation type="submission" date="2016-11" db="EMBL/GenBank/DDBJ databases">
        <title>Evolution of class 1 integrons: mobilization and dispersal via food-borne bacteria.</title>
        <authorList>
            <person name="Ghaly T.M."/>
            <person name="Chow L."/>
            <person name="Asher A.J."/>
            <person name="Waldron L.S."/>
            <person name="Gillings M.R."/>
        </authorList>
    </citation>
    <scope>NUCLEOTIDE SEQUENCE</scope>
    <source>
        <strain evidence="1">MN201516</strain>
        <plasmid evidence="1">pOP-I</plasmid>
    </source>
</reference>
<dbReference type="RefSeq" id="WP_113228082.1">
    <property type="nucleotide sequence ID" value="NZ_KY126370.1"/>
</dbReference>
<gene>
    <name evidence="1" type="ORF">MN031</name>
</gene>
<protein>
    <submittedName>
        <fullName evidence="1">Uncharacterized protein</fullName>
    </submittedName>
</protein>
<organism evidence="1">
    <name type="scientific">Enterobacter cloacae subsp. cloacae</name>
    <dbReference type="NCBI Taxonomy" id="336306"/>
    <lineage>
        <taxon>Bacteria</taxon>
        <taxon>Pseudomonadati</taxon>
        <taxon>Pseudomonadota</taxon>
        <taxon>Gammaproteobacteria</taxon>
        <taxon>Enterobacterales</taxon>
        <taxon>Enterobacteriaceae</taxon>
        <taxon>Enterobacter</taxon>
        <taxon>Enterobacter cloacae complex</taxon>
    </lineage>
</organism>
<sequence length="200" mass="22607">MNNNHGIPDHLFNDHTGAYKNSTTLATYIHLIMNKIESDYGPRDRNWWLAGVEFHEGVPQVWYPESDVNSVSGSIVIMLGAKTFTDVKRAVYQLAHECVHTLSTVIGVKAPVLEEGLATAFSEDIIEQWFGDTDKKAYTDDVRYRDAAANVRTLLQLEPDAIRRLREKEPAFKRMTAATFSDAGLDQIPQPLINELLRTF</sequence>
<proteinExistence type="predicted"/>